<organism evidence="1 2">
    <name type="scientific">Vitis vinifera</name>
    <name type="common">Grape</name>
    <dbReference type="NCBI Taxonomy" id="29760"/>
    <lineage>
        <taxon>Eukaryota</taxon>
        <taxon>Viridiplantae</taxon>
        <taxon>Streptophyta</taxon>
        <taxon>Embryophyta</taxon>
        <taxon>Tracheophyta</taxon>
        <taxon>Spermatophyta</taxon>
        <taxon>Magnoliopsida</taxon>
        <taxon>eudicotyledons</taxon>
        <taxon>Gunneridae</taxon>
        <taxon>Pentapetalae</taxon>
        <taxon>rosids</taxon>
        <taxon>Vitales</taxon>
        <taxon>Vitaceae</taxon>
        <taxon>Viteae</taxon>
        <taxon>Vitis</taxon>
    </lineage>
</organism>
<name>A0A438EBC8_VITVI</name>
<dbReference type="EMBL" id="QGNW01001342">
    <property type="protein sequence ID" value="RVW44810.1"/>
    <property type="molecule type" value="Genomic_DNA"/>
</dbReference>
<sequence length="263" mass="29236">MVMSYLWNNMALEISDTCMFLDKPRKFGIMFMRHFQRVLKSFEGTVLGDGHLSKHTNEILGKEDFPSLNKTIALIRAKEGRRGVRIETPGTKSSALGWIIKGQAHVSQAQPDCEGNPQEQAELNKEEVGKLRNFLGTLEKPRATDTCSLALSGEKIVVEDKDRDSIFLDLPMSPMSSRHHSSTVCESCTVTNLSPSQVSITESFSKPLAPFLNEFESCTPCPLQVYSRRKASIIQPIHAQVFEPVSSNEVTVSPLTISNPKLP</sequence>
<comment type="caution">
    <text evidence="1">The sequence shown here is derived from an EMBL/GenBank/DDBJ whole genome shotgun (WGS) entry which is preliminary data.</text>
</comment>
<protein>
    <submittedName>
        <fullName evidence="1">Uncharacterized protein</fullName>
    </submittedName>
</protein>
<reference evidence="1 2" key="1">
    <citation type="journal article" date="2018" name="PLoS Genet.">
        <title>Population sequencing reveals clonal diversity and ancestral inbreeding in the grapevine cultivar Chardonnay.</title>
        <authorList>
            <person name="Roach M.J."/>
            <person name="Johnson D.L."/>
            <person name="Bohlmann J."/>
            <person name="van Vuuren H.J."/>
            <person name="Jones S.J."/>
            <person name="Pretorius I.S."/>
            <person name="Schmidt S.A."/>
            <person name="Borneman A.R."/>
        </authorList>
    </citation>
    <scope>NUCLEOTIDE SEQUENCE [LARGE SCALE GENOMIC DNA]</scope>
    <source>
        <strain evidence="2">cv. Chardonnay</strain>
        <tissue evidence="1">Leaf</tissue>
    </source>
</reference>
<accession>A0A438EBC8</accession>
<gene>
    <name evidence="1" type="ORF">CK203_112484</name>
</gene>
<proteinExistence type="predicted"/>
<evidence type="ECO:0000313" key="2">
    <source>
        <dbReference type="Proteomes" id="UP000288805"/>
    </source>
</evidence>
<dbReference type="Proteomes" id="UP000288805">
    <property type="component" value="Unassembled WGS sequence"/>
</dbReference>
<evidence type="ECO:0000313" key="1">
    <source>
        <dbReference type="EMBL" id="RVW44810.1"/>
    </source>
</evidence>
<dbReference type="AlphaFoldDB" id="A0A438EBC8"/>